<dbReference type="CDD" id="cd02142">
    <property type="entry name" value="McbC_SagB-like_oxidoreductase"/>
    <property type="match status" value="1"/>
</dbReference>
<dbReference type="InterPro" id="IPR029479">
    <property type="entry name" value="Nitroreductase"/>
</dbReference>
<dbReference type="GO" id="GO:0016491">
    <property type="term" value="F:oxidoreductase activity"/>
    <property type="evidence" value="ECO:0007669"/>
    <property type="project" value="InterPro"/>
</dbReference>
<dbReference type="STRING" id="1300345.LF41_2109"/>
<accession>A0A0A2WPH4</accession>
<gene>
    <name evidence="2" type="ORF">LF41_2109</name>
</gene>
<dbReference type="InterPro" id="IPR030965">
    <property type="entry name" value="SagB-rel_DH_2"/>
</dbReference>
<comment type="caution">
    <text evidence="2">The sequence shown here is derived from an EMBL/GenBank/DDBJ whole genome shotgun (WGS) entry which is preliminary data.</text>
</comment>
<dbReference type="InterPro" id="IPR020051">
    <property type="entry name" value="SagB-type_dehydrogenase"/>
</dbReference>
<dbReference type="Proteomes" id="UP000030518">
    <property type="component" value="Unassembled WGS sequence"/>
</dbReference>
<keyword evidence="3" id="KW-1185">Reference proteome</keyword>
<dbReference type="SUPFAM" id="SSF55469">
    <property type="entry name" value="FMN-dependent nitroreductase-like"/>
    <property type="match status" value="1"/>
</dbReference>
<dbReference type="NCBIfam" id="TIGR04511">
    <property type="entry name" value="SagB_rel_DH_2"/>
    <property type="match status" value="1"/>
</dbReference>
<dbReference type="eggNOG" id="COG0778">
    <property type="taxonomic scope" value="Bacteria"/>
</dbReference>
<feature type="domain" description="Nitroreductase" evidence="1">
    <location>
        <begin position="176"/>
        <end position="361"/>
    </location>
</feature>
<dbReference type="Pfam" id="PF00881">
    <property type="entry name" value="Nitroreductase"/>
    <property type="match status" value="1"/>
</dbReference>
<reference evidence="2 3" key="1">
    <citation type="submission" date="2014-09" db="EMBL/GenBank/DDBJ databases">
        <title>Genome sequences of Lysobacter dokdonensis DS-58.</title>
        <authorList>
            <person name="Kim J.F."/>
            <person name="Kwak M.-J."/>
        </authorList>
    </citation>
    <scope>NUCLEOTIDE SEQUENCE [LARGE SCALE GENOMIC DNA]</scope>
    <source>
        <strain evidence="2 3">DS-58</strain>
    </source>
</reference>
<evidence type="ECO:0000313" key="3">
    <source>
        <dbReference type="Proteomes" id="UP000030518"/>
    </source>
</evidence>
<dbReference type="PATRIC" id="fig|1300345.3.peg.690"/>
<organism evidence="2 3">
    <name type="scientific">Lysobacter dokdonensis DS-58</name>
    <dbReference type="NCBI Taxonomy" id="1300345"/>
    <lineage>
        <taxon>Bacteria</taxon>
        <taxon>Pseudomonadati</taxon>
        <taxon>Pseudomonadota</taxon>
        <taxon>Gammaproteobacteria</taxon>
        <taxon>Lysobacterales</taxon>
        <taxon>Lysobacteraceae</taxon>
        <taxon>Noviluteimonas</taxon>
    </lineage>
</organism>
<dbReference type="AlphaFoldDB" id="A0A0A2WPH4"/>
<sequence length="387" mass="42396">MVWLEPREVARFELDDLLGGGTGVVNDVHWHAHAPHLSQSIEIDAEAAAIVGGLGATAWVDAQALIDAHGTQRIEGLLAAGLIVSDDTRHAAHRAADETHRAQQWFGLSSVMHAASRWSGVDAAAEVQEAGLYSPLGLRNAYGIPPPTFHDRGEPDTRIALERAPRTDFDELLDLRSTCRNFDTTRALPRAQFANVLERVFGARGQVEAAEDFEVIKRTSPSGGAMHPTEAYLIVRNVEGIDAGLYHYRPGDHALQPLPPVDDLEKLAFFAVGGQQWFADAHVLAVLAPRFQRNFWKYRNHPKAYRVTILDIGHLSQTLFLSAIDLGLGAYITAAINEVDIEKAFGLTHYIEGPLAVCGFGLRGGEMVTSEFDPNRKAWPRKSPPAE</sequence>
<dbReference type="PANTHER" id="PTHR43745:SF2">
    <property type="entry name" value="NITROREDUCTASE MJ1384-RELATED"/>
    <property type="match status" value="1"/>
</dbReference>
<dbReference type="NCBIfam" id="TIGR03605">
    <property type="entry name" value="antibiot_sagB"/>
    <property type="match status" value="1"/>
</dbReference>
<name>A0A0A2WPH4_9GAMM</name>
<dbReference type="Gene3D" id="3.40.109.10">
    <property type="entry name" value="NADH Oxidase"/>
    <property type="match status" value="1"/>
</dbReference>
<dbReference type="InterPro" id="IPR000415">
    <property type="entry name" value="Nitroreductase-like"/>
</dbReference>
<proteinExistence type="predicted"/>
<dbReference type="EMBL" id="JRKJ01000003">
    <property type="protein sequence ID" value="KGQ20155.1"/>
    <property type="molecule type" value="Genomic_DNA"/>
</dbReference>
<evidence type="ECO:0000313" key="2">
    <source>
        <dbReference type="EMBL" id="KGQ20155.1"/>
    </source>
</evidence>
<dbReference type="InterPro" id="IPR052544">
    <property type="entry name" value="Bacteriocin_Proc_Enz"/>
</dbReference>
<evidence type="ECO:0000259" key="1">
    <source>
        <dbReference type="Pfam" id="PF00881"/>
    </source>
</evidence>
<dbReference type="PANTHER" id="PTHR43745">
    <property type="entry name" value="NITROREDUCTASE MJ1384-RELATED"/>
    <property type="match status" value="1"/>
</dbReference>
<protein>
    <submittedName>
        <fullName evidence="2">Nitroreductase</fullName>
    </submittedName>
</protein>